<evidence type="ECO:0000313" key="2">
    <source>
        <dbReference type="Proteomes" id="UP001309448"/>
    </source>
</evidence>
<dbReference type="InterPro" id="IPR021247">
    <property type="entry name" value="DUF2785"/>
</dbReference>
<evidence type="ECO:0000313" key="1">
    <source>
        <dbReference type="EMBL" id="MED1567885.1"/>
    </source>
</evidence>
<protein>
    <submittedName>
        <fullName evidence="1">DUF2785 domain-containing protein</fullName>
    </submittedName>
</protein>
<proteinExistence type="predicted"/>
<comment type="caution">
    <text evidence="1">The sequence shown here is derived from an EMBL/GenBank/DDBJ whole genome shotgun (WGS) entry which is preliminary data.</text>
</comment>
<reference evidence="1 2" key="1">
    <citation type="submission" date="2023-03" db="EMBL/GenBank/DDBJ databases">
        <title>Bacillus Genome Sequencing.</title>
        <authorList>
            <person name="Dunlap C."/>
        </authorList>
    </citation>
    <scope>NUCLEOTIDE SEQUENCE [LARGE SCALE GENOMIC DNA]</scope>
    <source>
        <strain evidence="1 2">B-615</strain>
    </source>
</reference>
<keyword evidence="2" id="KW-1185">Reference proteome</keyword>
<dbReference type="Pfam" id="PF10978">
    <property type="entry name" value="DUF2785"/>
    <property type="match status" value="1"/>
</dbReference>
<dbReference type="RefSeq" id="WP_082147799.1">
    <property type="nucleotide sequence ID" value="NZ_JARMDB010000011.1"/>
</dbReference>
<organism evidence="1 2">
    <name type="scientific">Bacillus paramycoides</name>
    <dbReference type="NCBI Taxonomy" id="2026194"/>
    <lineage>
        <taxon>Bacteria</taxon>
        <taxon>Bacillati</taxon>
        <taxon>Bacillota</taxon>
        <taxon>Bacilli</taxon>
        <taxon>Bacillales</taxon>
        <taxon>Bacillaceae</taxon>
        <taxon>Bacillus</taxon>
        <taxon>Bacillus cereus group</taxon>
    </lineage>
</organism>
<sequence>MMNLLSKPVKIKGNELEEVLKEIQSGQTTWDEKNKTDIVKAMINHIGSTDSELRELIYSSFSQLILDNELAHELLVEILDFCLSDLLFKGIGENGTDTVFTRSFTSLLIELILYKDNENQFLSQSIIYKAKDELIHYINLEQDLRGYVPEKGWAHSVAHVADVCVELVKNEKIEQKYYSEILETLWKKIFYTKGVYIHNEDGRIIRPILAMLNRGLEIEGVEALIKGIPMEMKCQKEELDDEHYLFLKANCKLFLKSFYIEINSNSNLLSLQKNIETCLSEI</sequence>
<dbReference type="EMBL" id="JARMDB010000011">
    <property type="protein sequence ID" value="MED1567885.1"/>
    <property type="molecule type" value="Genomic_DNA"/>
</dbReference>
<accession>A0ABU6MZD1</accession>
<dbReference type="Proteomes" id="UP001309448">
    <property type="component" value="Unassembled WGS sequence"/>
</dbReference>
<gene>
    <name evidence="1" type="ORF">P4U88_18520</name>
</gene>
<name>A0ABU6MZD1_9BACI</name>